<dbReference type="Proteomes" id="UP000828251">
    <property type="component" value="Unassembled WGS sequence"/>
</dbReference>
<feature type="compositionally biased region" description="Polar residues" evidence="1">
    <location>
        <begin position="90"/>
        <end position="101"/>
    </location>
</feature>
<evidence type="ECO:0000256" key="1">
    <source>
        <dbReference type="SAM" id="MobiDB-lite"/>
    </source>
</evidence>
<sequence length="101" mass="10999">MLCSIRDGRTHCYWSHKPTSLGFEAPSRLAPTPPLLPLLPEREVEPLGQRSPTLGPPPSIPGTICLKAVNQGEQREEGKGSMKKEGTEVGSKSQFSREMGD</sequence>
<reference evidence="2 3" key="1">
    <citation type="journal article" date="2021" name="Plant Biotechnol. J.">
        <title>Multi-omics assisted identification of the key and species-specific regulatory components of drought-tolerant mechanisms in Gossypium stocksii.</title>
        <authorList>
            <person name="Yu D."/>
            <person name="Ke L."/>
            <person name="Zhang D."/>
            <person name="Wu Y."/>
            <person name="Sun Y."/>
            <person name="Mei J."/>
            <person name="Sun J."/>
            <person name="Sun Y."/>
        </authorList>
    </citation>
    <scope>NUCLEOTIDE SEQUENCE [LARGE SCALE GENOMIC DNA]</scope>
    <source>
        <strain evidence="3">cv. E1</strain>
        <tissue evidence="2">Leaf</tissue>
    </source>
</reference>
<name>A0A9D3VEG8_9ROSI</name>
<organism evidence="2 3">
    <name type="scientific">Gossypium stocksii</name>
    <dbReference type="NCBI Taxonomy" id="47602"/>
    <lineage>
        <taxon>Eukaryota</taxon>
        <taxon>Viridiplantae</taxon>
        <taxon>Streptophyta</taxon>
        <taxon>Embryophyta</taxon>
        <taxon>Tracheophyta</taxon>
        <taxon>Spermatophyta</taxon>
        <taxon>Magnoliopsida</taxon>
        <taxon>eudicotyledons</taxon>
        <taxon>Gunneridae</taxon>
        <taxon>Pentapetalae</taxon>
        <taxon>rosids</taxon>
        <taxon>malvids</taxon>
        <taxon>Malvales</taxon>
        <taxon>Malvaceae</taxon>
        <taxon>Malvoideae</taxon>
        <taxon>Gossypium</taxon>
    </lineage>
</organism>
<accession>A0A9D3VEG8</accession>
<feature type="region of interest" description="Disordered" evidence="1">
    <location>
        <begin position="70"/>
        <end position="101"/>
    </location>
</feature>
<protein>
    <submittedName>
        <fullName evidence="2">Uncharacterized protein</fullName>
    </submittedName>
</protein>
<evidence type="ECO:0000313" key="2">
    <source>
        <dbReference type="EMBL" id="KAH1081538.1"/>
    </source>
</evidence>
<dbReference type="EMBL" id="JAIQCV010000007">
    <property type="protein sequence ID" value="KAH1081538.1"/>
    <property type="molecule type" value="Genomic_DNA"/>
</dbReference>
<evidence type="ECO:0000313" key="3">
    <source>
        <dbReference type="Proteomes" id="UP000828251"/>
    </source>
</evidence>
<dbReference type="AlphaFoldDB" id="A0A9D3VEG8"/>
<feature type="compositionally biased region" description="Basic and acidic residues" evidence="1">
    <location>
        <begin position="73"/>
        <end position="87"/>
    </location>
</feature>
<keyword evidence="3" id="KW-1185">Reference proteome</keyword>
<proteinExistence type="predicted"/>
<comment type="caution">
    <text evidence="2">The sequence shown here is derived from an EMBL/GenBank/DDBJ whole genome shotgun (WGS) entry which is preliminary data.</text>
</comment>
<gene>
    <name evidence="2" type="ORF">J1N35_021299</name>
</gene>